<proteinExistence type="predicted"/>
<dbReference type="Gene3D" id="1.20.1260.10">
    <property type="match status" value="1"/>
</dbReference>
<gene>
    <name evidence="3" type="ORF">GA0070616_4239</name>
</gene>
<evidence type="ECO:0000256" key="1">
    <source>
        <dbReference type="SAM" id="MobiDB-lite"/>
    </source>
</evidence>
<dbReference type="Proteomes" id="UP000199699">
    <property type="component" value="Unassembled WGS sequence"/>
</dbReference>
<keyword evidence="4" id="KW-1185">Reference proteome</keyword>
<dbReference type="InterPro" id="IPR012347">
    <property type="entry name" value="Ferritin-like"/>
</dbReference>
<feature type="domain" description="DUF305" evidence="2">
    <location>
        <begin position="38"/>
        <end position="173"/>
    </location>
</feature>
<evidence type="ECO:0000313" key="4">
    <source>
        <dbReference type="Proteomes" id="UP000199699"/>
    </source>
</evidence>
<dbReference type="AlphaFoldDB" id="A0A1C6SP29"/>
<dbReference type="EMBL" id="FMHT01000003">
    <property type="protein sequence ID" value="SCL31301.1"/>
    <property type="molecule type" value="Genomic_DNA"/>
</dbReference>
<dbReference type="Pfam" id="PF03713">
    <property type="entry name" value="DUF305"/>
    <property type="match status" value="1"/>
</dbReference>
<reference evidence="3 4" key="1">
    <citation type="submission" date="2016-06" db="EMBL/GenBank/DDBJ databases">
        <authorList>
            <person name="Kjaerup R.B."/>
            <person name="Dalgaard T.S."/>
            <person name="Juul-Madsen H.R."/>
        </authorList>
    </citation>
    <scope>NUCLEOTIDE SEQUENCE [LARGE SCALE GENOMIC DNA]</scope>
    <source>
        <strain evidence="3 4">DSM 43818</strain>
    </source>
</reference>
<evidence type="ECO:0000313" key="3">
    <source>
        <dbReference type="EMBL" id="SCL31301.1"/>
    </source>
</evidence>
<dbReference type="InterPro" id="IPR005183">
    <property type="entry name" value="DUF305_CopM-like"/>
</dbReference>
<evidence type="ECO:0000259" key="2">
    <source>
        <dbReference type="Pfam" id="PF03713"/>
    </source>
</evidence>
<accession>A0A1C6SP29</accession>
<feature type="region of interest" description="Disordered" evidence="1">
    <location>
        <begin position="11"/>
        <end position="33"/>
    </location>
</feature>
<name>A0A1C6SP29_9ACTN</name>
<feature type="compositionally biased region" description="Pro residues" evidence="1">
    <location>
        <begin position="15"/>
        <end position="26"/>
    </location>
</feature>
<sequence length="181" mass="18727">MAVLLSAGCVTSAPPADPASAPPPSAGAPSASTPSGLDLLYLSMTLAHVEQTLEIVALVRGRVADPQLRTLVAAVEVTEADERDTVRGWLREAGRDGRDDHDHSGHVTAADDLARLRTAADGEVDAVLAGVLSEHQRAAADLARAHLTAGSDPRVLDLAGRIERSRTAQVAMLAGLPSPEP</sequence>
<dbReference type="STRING" id="145857.GA0070616_4239"/>
<organism evidence="3 4">
    <name type="scientific">Micromonospora nigra</name>
    <dbReference type="NCBI Taxonomy" id="145857"/>
    <lineage>
        <taxon>Bacteria</taxon>
        <taxon>Bacillati</taxon>
        <taxon>Actinomycetota</taxon>
        <taxon>Actinomycetes</taxon>
        <taxon>Micromonosporales</taxon>
        <taxon>Micromonosporaceae</taxon>
        <taxon>Micromonospora</taxon>
    </lineage>
</organism>
<protein>
    <submittedName>
        <fullName evidence="3">Uncharacterized conserved protein, DUF305 family</fullName>
    </submittedName>
</protein>